<dbReference type="EMBL" id="JBBXJM010000004">
    <property type="protein sequence ID" value="KAL1409053.1"/>
    <property type="molecule type" value="Genomic_DNA"/>
</dbReference>
<dbReference type="GeneID" id="95986920"/>
<evidence type="ECO:0008006" key="4">
    <source>
        <dbReference type="Google" id="ProtNLM"/>
    </source>
</evidence>
<sequence length="385" mass="42541">MPSPGSPTTRPETPPRRSDPVPEPFDALPLSPAAHPPVKADPVRLVMYGRMSGSTGGPRLTSPQLPSGRSIALVKEAANLALTMIACPAGLAAAAGVYVDSNDGAQLALVKGCIRRILSEFDFLVFIDANRFHYDRPDAEAGHGRPPRTRYSVTQAKAVYIHQWYVDRLAQAAKDRTANPTDYHRHLILLAIHIGHEIVHLLRCQIHYRLAGTVSIPYDTPTNHRDHEFADGGAWERVLFGGRVRGMWATNTPPMSTVPLPDEMVATLSMLNASGFVVVDVADETVATERQVSQRSEQPAERSKTTAFDHLVVKSDHTLEVLDDWCRDIVQRFEQGDFNNMAFPPTTSPGTLPPGQLARLAPWDRRPDIIRSAEDQFLFWTPTIN</sequence>
<feature type="compositionally biased region" description="Low complexity" evidence="1">
    <location>
        <begin position="1"/>
        <end position="11"/>
    </location>
</feature>
<proteinExistence type="predicted"/>
<reference evidence="2 3" key="1">
    <citation type="submission" date="2023-08" db="EMBL/GenBank/DDBJ databases">
        <title>Annotated Genome Sequence of Vanrija albida AlHP1.</title>
        <authorList>
            <person name="Herzog R."/>
        </authorList>
    </citation>
    <scope>NUCLEOTIDE SEQUENCE [LARGE SCALE GENOMIC DNA]</scope>
    <source>
        <strain evidence="2 3">AlHP1</strain>
    </source>
</reference>
<organism evidence="2 3">
    <name type="scientific">Vanrija albida</name>
    <dbReference type="NCBI Taxonomy" id="181172"/>
    <lineage>
        <taxon>Eukaryota</taxon>
        <taxon>Fungi</taxon>
        <taxon>Dikarya</taxon>
        <taxon>Basidiomycota</taxon>
        <taxon>Agaricomycotina</taxon>
        <taxon>Tremellomycetes</taxon>
        <taxon>Trichosporonales</taxon>
        <taxon>Trichosporonaceae</taxon>
        <taxon>Vanrija</taxon>
    </lineage>
</organism>
<gene>
    <name evidence="2" type="ORF">Q8F55_005877</name>
</gene>
<comment type="caution">
    <text evidence="2">The sequence shown here is derived from an EMBL/GenBank/DDBJ whole genome shotgun (WGS) entry which is preliminary data.</text>
</comment>
<accession>A0ABR3Q3V5</accession>
<evidence type="ECO:0000256" key="1">
    <source>
        <dbReference type="SAM" id="MobiDB-lite"/>
    </source>
</evidence>
<evidence type="ECO:0000313" key="2">
    <source>
        <dbReference type="EMBL" id="KAL1409053.1"/>
    </source>
</evidence>
<protein>
    <recommendedName>
        <fullName evidence="4">Resolvase/invertase-type recombinase catalytic domain-containing protein</fullName>
    </recommendedName>
</protein>
<feature type="region of interest" description="Disordered" evidence="1">
    <location>
        <begin position="1"/>
        <end position="37"/>
    </location>
</feature>
<keyword evidence="3" id="KW-1185">Reference proteome</keyword>
<name>A0ABR3Q3V5_9TREE</name>
<dbReference type="Proteomes" id="UP001565368">
    <property type="component" value="Unassembled WGS sequence"/>
</dbReference>
<evidence type="ECO:0000313" key="3">
    <source>
        <dbReference type="Proteomes" id="UP001565368"/>
    </source>
</evidence>
<dbReference type="RefSeq" id="XP_069208997.1">
    <property type="nucleotide sequence ID" value="XM_069354355.1"/>
</dbReference>